<dbReference type="PANTHER" id="PTHR30537:SF5">
    <property type="entry name" value="HTH-TYPE TRANSCRIPTIONAL ACTIVATOR TTDR-RELATED"/>
    <property type="match status" value="1"/>
</dbReference>
<organism evidence="3 4">
    <name type="scientific">Xanthomonas graminis pv. arrhenatheri LMG 727</name>
    <dbReference type="NCBI Taxonomy" id="1195923"/>
    <lineage>
        <taxon>Bacteria</taxon>
        <taxon>Pseudomonadati</taxon>
        <taxon>Pseudomonadota</taxon>
        <taxon>Gammaproteobacteria</taxon>
        <taxon>Lysobacterales</taxon>
        <taxon>Lysobacteraceae</taxon>
        <taxon>Xanthomonas</taxon>
        <taxon>Xanthomonas translucens group</taxon>
        <taxon>Xanthomonas graminis</taxon>
    </lineage>
</organism>
<sequence length="118" mass="12563">MAASPLPAVVAFARVAHHACFTRAAAERGVSASALSQAVRALEAQLGVRLLHRTTLGLAQGFESVVAADVAAGRLLRVLDDWQQPFAGFHLYYPAREHLAPKLRVFIDHLRAANAAAG</sequence>
<dbReference type="RefSeq" id="WP_053835906.1">
    <property type="nucleotide sequence ID" value="NZ_CXOI01000048.1"/>
</dbReference>
<dbReference type="PRINTS" id="PR00039">
    <property type="entry name" value="HTHLYSR"/>
</dbReference>
<dbReference type="EMBL" id="CXOI01000048">
    <property type="protein sequence ID" value="CTP89778.1"/>
    <property type="molecule type" value="Genomic_DNA"/>
</dbReference>
<feature type="domain" description="HTH lysR-type" evidence="2">
    <location>
        <begin position="10"/>
        <end position="61"/>
    </location>
</feature>
<keyword evidence="4" id="KW-1185">Reference proteome</keyword>
<dbReference type="AlphaFoldDB" id="A0A0K2ZVV2"/>
<name>A0A0K2ZVV2_9XANT</name>
<evidence type="ECO:0000256" key="1">
    <source>
        <dbReference type="ARBA" id="ARBA00009437"/>
    </source>
</evidence>
<gene>
    <name evidence="3" type="ORF">XTALMG727_2843</name>
</gene>
<evidence type="ECO:0000313" key="3">
    <source>
        <dbReference type="EMBL" id="CTP89778.1"/>
    </source>
</evidence>
<dbReference type="Proteomes" id="UP000046187">
    <property type="component" value="Unassembled WGS sequence"/>
</dbReference>
<comment type="similarity">
    <text evidence="1">Belongs to the LysR transcriptional regulatory family.</text>
</comment>
<evidence type="ECO:0000313" key="4">
    <source>
        <dbReference type="Proteomes" id="UP000046187"/>
    </source>
</evidence>
<dbReference type="InterPro" id="IPR036390">
    <property type="entry name" value="WH_DNA-bd_sf"/>
</dbReference>
<evidence type="ECO:0000259" key="2">
    <source>
        <dbReference type="PROSITE" id="PS50931"/>
    </source>
</evidence>
<dbReference type="GO" id="GO:0003700">
    <property type="term" value="F:DNA-binding transcription factor activity"/>
    <property type="evidence" value="ECO:0007669"/>
    <property type="project" value="InterPro"/>
</dbReference>
<dbReference type="InterPro" id="IPR058163">
    <property type="entry name" value="LysR-type_TF_proteobact-type"/>
</dbReference>
<dbReference type="PROSITE" id="PS50931">
    <property type="entry name" value="HTH_LYSR"/>
    <property type="match status" value="1"/>
</dbReference>
<accession>A0A0K2ZVV2</accession>
<dbReference type="Pfam" id="PF00126">
    <property type="entry name" value="HTH_1"/>
    <property type="match status" value="1"/>
</dbReference>
<dbReference type="GO" id="GO:0003677">
    <property type="term" value="F:DNA binding"/>
    <property type="evidence" value="ECO:0007669"/>
    <property type="project" value="UniProtKB-KW"/>
</dbReference>
<dbReference type="SUPFAM" id="SSF46785">
    <property type="entry name" value="Winged helix' DNA-binding domain"/>
    <property type="match status" value="1"/>
</dbReference>
<proteinExistence type="inferred from homology"/>
<dbReference type="SUPFAM" id="SSF53850">
    <property type="entry name" value="Periplasmic binding protein-like II"/>
    <property type="match status" value="1"/>
</dbReference>
<reference evidence="4" key="1">
    <citation type="submission" date="2015-07" db="EMBL/GenBank/DDBJ databases">
        <authorList>
            <person name="Wibberg D."/>
        </authorList>
    </citation>
    <scope>NUCLEOTIDE SEQUENCE [LARGE SCALE GENOMIC DNA]</scope>
</reference>
<dbReference type="Gene3D" id="3.40.190.290">
    <property type="match status" value="1"/>
</dbReference>
<dbReference type="PANTHER" id="PTHR30537">
    <property type="entry name" value="HTH-TYPE TRANSCRIPTIONAL REGULATOR"/>
    <property type="match status" value="1"/>
</dbReference>
<protein>
    <recommendedName>
        <fullName evidence="2">HTH lysR-type domain-containing protein</fullName>
    </recommendedName>
</protein>
<dbReference type="InterPro" id="IPR000847">
    <property type="entry name" value="LysR_HTH_N"/>
</dbReference>